<sequence>MNALIKWTGIVKLWEILNQSAGRIKKSLDSVIKNTFGKQNIEKVDLANNFAKHFTNKERLVIPKCSNALLNRSTYTNSANVTMRFRRATSSDIEKIIKSINVKKSPGIDGIRPLDKKNICTKISKVIANLINKA</sequence>
<keyword evidence="2" id="KW-1185">Reference proteome</keyword>
<dbReference type="EMBL" id="FZQP02003278">
    <property type="protein sequence ID" value="VVC97669.1"/>
    <property type="molecule type" value="Genomic_DNA"/>
</dbReference>
<reference evidence="1 2" key="1">
    <citation type="submission" date="2017-07" db="EMBL/GenBank/DDBJ databases">
        <authorList>
            <person name="Talla V."/>
            <person name="Backstrom N."/>
        </authorList>
    </citation>
    <scope>NUCLEOTIDE SEQUENCE [LARGE SCALE GENOMIC DNA]</scope>
</reference>
<name>A0A5E4QKM5_9NEOP</name>
<evidence type="ECO:0008006" key="3">
    <source>
        <dbReference type="Google" id="ProtNLM"/>
    </source>
</evidence>
<protein>
    <recommendedName>
        <fullName evidence="3">Reverse transcriptase domain-containing protein</fullName>
    </recommendedName>
</protein>
<accession>A0A5E4QKM5</accession>
<proteinExistence type="predicted"/>
<feature type="non-terminal residue" evidence="1">
    <location>
        <position position="134"/>
    </location>
</feature>
<dbReference type="Proteomes" id="UP000324832">
    <property type="component" value="Unassembled WGS sequence"/>
</dbReference>
<gene>
    <name evidence="1" type="ORF">LSINAPIS_LOCUS8898</name>
</gene>
<evidence type="ECO:0000313" key="1">
    <source>
        <dbReference type="EMBL" id="VVC97669.1"/>
    </source>
</evidence>
<dbReference type="AlphaFoldDB" id="A0A5E4QKM5"/>
<evidence type="ECO:0000313" key="2">
    <source>
        <dbReference type="Proteomes" id="UP000324832"/>
    </source>
</evidence>
<organism evidence="1 2">
    <name type="scientific">Leptidea sinapis</name>
    <dbReference type="NCBI Taxonomy" id="189913"/>
    <lineage>
        <taxon>Eukaryota</taxon>
        <taxon>Metazoa</taxon>
        <taxon>Ecdysozoa</taxon>
        <taxon>Arthropoda</taxon>
        <taxon>Hexapoda</taxon>
        <taxon>Insecta</taxon>
        <taxon>Pterygota</taxon>
        <taxon>Neoptera</taxon>
        <taxon>Endopterygota</taxon>
        <taxon>Lepidoptera</taxon>
        <taxon>Glossata</taxon>
        <taxon>Ditrysia</taxon>
        <taxon>Papilionoidea</taxon>
        <taxon>Pieridae</taxon>
        <taxon>Dismorphiinae</taxon>
        <taxon>Leptidea</taxon>
    </lineage>
</organism>